<dbReference type="Proteomes" id="UP000663853">
    <property type="component" value="Unassembled WGS sequence"/>
</dbReference>
<name>A0A8H3CVY0_9AGAM</name>
<evidence type="ECO:0000313" key="2">
    <source>
        <dbReference type="Proteomes" id="UP000663853"/>
    </source>
</evidence>
<proteinExistence type="predicted"/>
<dbReference type="EMBL" id="CAJMXA010003301">
    <property type="protein sequence ID" value="CAE6493306.1"/>
    <property type="molecule type" value="Genomic_DNA"/>
</dbReference>
<evidence type="ECO:0000313" key="1">
    <source>
        <dbReference type="EMBL" id="CAE6493306.1"/>
    </source>
</evidence>
<accession>A0A8H3CVY0</accession>
<gene>
    <name evidence="1" type="ORF">RDB_LOCUS103728</name>
</gene>
<feature type="non-terminal residue" evidence="1">
    <location>
        <position position="558"/>
    </location>
</feature>
<sequence length="558" mass="62412">SAATLTHHRGCFPLLLALKHTPVRYIALARNMSNVTRRRGPIGHMLGPLTRRVASASCSASAVPSTNKPFASSSRYAGSRFILDLQSDEGRMNVEKWYKDQGQNTRFTLLEYRKNKEGLVKHEFIVVWLESLDGITPCRFDRRTRGDELGCMLNDKGTPAEDSVHVLSLKAECQELMKQTEVLLAIKLPGGEDLGVILAVCEGIQRHSKAAAYNLMQYNCYFFSWMVVSAVSRRTYDWDNAVLSQRGWDDILRASLSRSIQLVDETEPFRFQRVGMRLFSAIARLGARPLKNVNPPTTVPCAKDVQDELLWRYSVSRSVIERAISKLLLRSRLCSALQQELYRVGAHIFSLKCAAIKKMILGKCDQFERSVSDAIAKVRDSGFARPELRSLAFRPEQSHHALYPAAKVLSPSKGLEADSTSNSRGSALGEAWGACMSHRRLTSSGPYAQTPHPNIPRSTVAVVYTGEPTVCSGDLTQKIMDQCKSNWDKCDRVGAQYVSAITTRVVTAILKCLTDVAPEQLVFADNLKNPPSLQEFIRRRMEKHFKFVDTLGFGSFQD</sequence>
<protein>
    <submittedName>
        <fullName evidence="1">Uncharacterized protein</fullName>
    </submittedName>
</protein>
<organism evidence="1 2">
    <name type="scientific">Rhizoctonia solani</name>
    <dbReference type="NCBI Taxonomy" id="456999"/>
    <lineage>
        <taxon>Eukaryota</taxon>
        <taxon>Fungi</taxon>
        <taxon>Dikarya</taxon>
        <taxon>Basidiomycota</taxon>
        <taxon>Agaricomycotina</taxon>
        <taxon>Agaricomycetes</taxon>
        <taxon>Cantharellales</taxon>
        <taxon>Ceratobasidiaceae</taxon>
        <taxon>Rhizoctonia</taxon>
    </lineage>
</organism>
<reference evidence="1" key="1">
    <citation type="submission" date="2021-01" db="EMBL/GenBank/DDBJ databases">
        <authorList>
            <person name="Kaushik A."/>
        </authorList>
    </citation>
    <scope>NUCLEOTIDE SEQUENCE</scope>
    <source>
        <strain evidence="1">AG6-10EEA</strain>
    </source>
</reference>
<feature type="non-terminal residue" evidence="1">
    <location>
        <position position="1"/>
    </location>
</feature>
<comment type="caution">
    <text evidence="1">The sequence shown here is derived from an EMBL/GenBank/DDBJ whole genome shotgun (WGS) entry which is preliminary data.</text>
</comment>
<dbReference type="AlphaFoldDB" id="A0A8H3CVY0"/>